<dbReference type="STRING" id="930131.SAMN05216389_101156"/>
<dbReference type="EMBL" id="FOHE01000001">
    <property type="protein sequence ID" value="SES63121.1"/>
    <property type="molecule type" value="Genomic_DNA"/>
</dbReference>
<protein>
    <submittedName>
        <fullName evidence="5">Diadenosine tetraphosphate (Ap4A) hydrolase</fullName>
    </submittedName>
</protein>
<feature type="active site" description="Tele-AMP-histidine intermediate" evidence="1">
    <location>
        <position position="97"/>
    </location>
</feature>
<evidence type="ECO:0000313" key="5">
    <source>
        <dbReference type="EMBL" id="SES63121.1"/>
    </source>
</evidence>
<keyword evidence="5" id="KW-0378">Hydrolase</keyword>
<organism evidence="5 6">
    <name type="scientific">Oceanobacillus limi</name>
    <dbReference type="NCBI Taxonomy" id="930131"/>
    <lineage>
        <taxon>Bacteria</taxon>
        <taxon>Bacillati</taxon>
        <taxon>Bacillota</taxon>
        <taxon>Bacilli</taxon>
        <taxon>Bacillales</taxon>
        <taxon>Bacillaceae</taxon>
        <taxon>Oceanobacillus</taxon>
    </lineage>
</organism>
<reference evidence="5 6" key="1">
    <citation type="submission" date="2016-10" db="EMBL/GenBank/DDBJ databases">
        <authorList>
            <person name="de Groot N.N."/>
        </authorList>
    </citation>
    <scope>NUCLEOTIDE SEQUENCE [LARGE SCALE GENOMIC DNA]</scope>
    <source>
        <strain evidence="5 6">IBRC-M 10780</strain>
    </source>
</reference>
<dbReference type="PRINTS" id="PR00332">
    <property type="entry name" value="HISTRIAD"/>
</dbReference>
<dbReference type="RefSeq" id="WP_090865804.1">
    <property type="nucleotide sequence ID" value="NZ_FOHE01000001.1"/>
</dbReference>
<dbReference type="Pfam" id="PF01230">
    <property type="entry name" value="HIT"/>
    <property type="match status" value="1"/>
</dbReference>
<accession>A0A1H9Y2R1</accession>
<dbReference type="Proteomes" id="UP000198618">
    <property type="component" value="Unassembled WGS sequence"/>
</dbReference>
<dbReference type="InterPro" id="IPR001310">
    <property type="entry name" value="Histidine_triad_HIT"/>
</dbReference>
<dbReference type="PANTHER" id="PTHR46648:SF1">
    <property type="entry name" value="ADENOSINE 5'-MONOPHOSPHORAMIDASE HNT1"/>
    <property type="match status" value="1"/>
</dbReference>
<dbReference type="PROSITE" id="PS51084">
    <property type="entry name" value="HIT_2"/>
    <property type="match status" value="1"/>
</dbReference>
<feature type="short sequence motif" description="Histidine triad motif" evidence="2 3">
    <location>
        <begin position="95"/>
        <end position="99"/>
    </location>
</feature>
<keyword evidence="6" id="KW-1185">Reference proteome</keyword>
<dbReference type="OrthoDB" id="9784774at2"/>
<dbReference type="Gene3D" id="3.30.428.10">
    <property type="entry name" value="HIT-like"/>
    <property type="match status" value="1"/>
</dbReference>
<evidence type="ECO:0000259" key="4">
    <source>
        <dbReference type="PROSITE" id="PS51084"/>
    </source>
</evidence>
<dbReference type="GO" id="GO:0009117">
    <property type="term" value="P:nucleotide metabolic process"/>
    <property type="evidence" value="ECO:0007669"/>
    <property type="project" value="TreeGrafter"/>
</dbReference>
<evidence type="ECO:0000256" key="2">
    <source>
        <dbReference type="PIRSR" id="PIRSR601310-3"/>
    </source>
</evidence>
<feature type="domain" description="HIT" evidence="4">
    <location>
        <begin position="5"/>
        <end position="110"/>
    </location>
</feature>
<dbReference type="AlphaFoldDB" id="A0A1H9Y2R1"/>
<dbReference type="InterPro" id="IPR011146">
    <property type="entry name" value="HIT-like"/>
</dbReference>
<evidence type="ECO:0000256" key="3">
    <source>
        <dbReference type="PROSITE-ProRule" id="PRU00464"/>
    </source>
</evidence>
<name>A0A1H9Y2R1_9BACI</name>
<sequence length="136" mass="15759">MGSCVFCEIINKREDAFIIFETEYVCCFFDKYPINKGHVLVVPKKHAPEFTDVDPKSLSQVILVAQKVAKALETLLKTDGITMMQNNGIFKDVDHYHMHVIPRFVNDGFSWVEPEVKVSREEFTLLRDRLKKAMHL</sequence>
<dbReference type="InterPro" id="IPR036265">
    <property type="entry name" value="HIT-like_sf"/>
</dbReference>
<proteinExistence type="predicted"/>
<gene>
    <name evidence="5" type="ORF">SAMN05216389_101156</name>
</gene>
<dbReference type="GO" id="GO:0016787">
    <property type="term" value="F:hydrolase activity"/>
    <property type="evidence" value="ECO:0007669"/>
    <property type="project" value="UniProtKB-KW"/>
</dbReference>
<dbReference type="SUPFAM" id="SSF54197">
    <property type="entry name" value="HIT-like"/>
    <property type="match status" value="1"/>
</dbReference>
<evidence type="ECO:0000313" key="6">
    <source>
        <dbReference type="Proteomes" id="UP000198618"/>
    </source>
</evidence>
<evidence type="ECO:0000256" key="1">
    <source>
        <dbReference type="PIRSR" id="PIRSR601310-1"/>
    </source>
</evidence>
<dbReference type="PANTHER" id="PTHR46648">
    <property type="entry name" value="HIT FAMILY PROTEIN 1"/>
    <property type="match status" value="1"/>
</dbReference>